<gene>
    <name evidence="7" type="ORF">PbJCM13498_33440</name>
</gene>
<name>A0A5M4B3N0_9BACT</name>
<reference evidence="7 8" key="1">
    <citation type="submission" date="2019-10" db="EMBL/GenBank/DDBJ databases">
        <title>Prolixibacter strains distinguished by the presence of nitrate reductase genes were adept at nitrate-dependent anaerobic corrosion of metallic iron and carbon steel.</title>
        <authorList>
            <person name="Iino T."/>
            <person name="Shono N."/>
            <person name="Ito K."/>
            <person name="Nakamura R."/>
            <person name="Sueoka K."/>
            <person name="Harayama S."/>
            <person name="Ohkuma M."/>
        </authorList>
    </citation>
    <scope>NUCLEOTIDE SEQUENCE [LARGE SCALE GENOMIC DNA]</scope>
    <source>
        <strain evidence="7 8">JCM 13498</strain>
    </source>
</reference>
<organism evidence="7 8">
    <name type="scientific">Prolixibacter bellariivorans</name>
    <dbReference type="NCBI Taxonomy" id="314319"/>
    <lineage>
        <taxon>Bacteria</taxon>
        <taxon>Pseudomonadati</taxon>
        <taxon>Bacteroidota</taxon>
        <taxon>Bacteroidia</taxon>
        <taxon>Marinilabiliales</taxon>
        <taxon>Prolixibacteraceae</taxon>
        <taxon>Prolixibacter</taxon>
    </lineage>
</organism>
<dbReference type="Pfam" id="PF14464">
    <property type="entry name" value="Prok-JAB"/>
    <property type="match status" value="1"/>
</dbReference>
<evidence type="ECO:0000313" key="7">
    <source>
        <dbReference type="EMBL" id="GET34481.1"/>
    </source>
</evidence>
<dbReference type="Proteomes" id="UP000391834">
    <property type="component" value="Unassembled WGS sequence"/>
</dbReference>
<sequence length="276" mass="31848">MVSAETPRVVFSTDAFNTIITETLHKHPDETGGILLGQDDGSMWYVIECIEPGPAAIFRPHYFEYDHDFVNYVARARARRYRIPLKLLGLWHRHPGSFDRFSSTDDETNRAFAEKRSPGAISGLVNIDPNFRFTLYHFDATLKYRKTEYEVSDEGIPASYLMKRFTGKEYTEAIGNELKNPEKQLPEELLDILLYENELLLKQRLYTCSFRYEGEAVLYDCHLKGKLIGKSLPENIHWKLTGTSGHYSIETVDGKDIPYTKGCFLEYINRKSSLSH</sequence>
<keyword evidence="2" id="KW-0479">Metal-binding</keyword>
<keyword evidence="5" id="KW-0482">Metalloprotease</keyword>
<keyword evidence="8" id="KW-1185">Reference proteome</keyword>
<protein>
    <recommendedName>
        <fullName evidence="6">JAB domain-containing protein</fullName>
    </recommendedName>
</protein>
<dbReference type="Gene3D" id="3.40.140.10">
    <property type="entry name" value="Cytidine Deaminase, domain 2"/>
    <property type="match status" value="1"/>
</dbReference>
<dbReference type="OrthoDB" id="424219at2"/>
<keyword evidence="4" id="KW-0862">Zinc</keyword>
<evidence type="ECO:0000313" key="8">
    <source>
        <dbReference type="Proteomes" id="UP000391834"/>
    </source>
</evidence>
<evidence type="ECO:0000256" key="2">
    <source>
        <dbReference type="ARBA" id="ARBA00022723"/>
    </source>
</evidence>
<proteinExistence type="predicted"/>
<keyword evidence="1" id="KW-0645">Protease</keyword>
<evidence type="ECO:0000259" key="6">
    <source>
        <dbReference type="Pfam" id="PF14464"/>
    </source>
</evidence>
<dbReference type="GO" id="GO:0008237">
    <property type="term" value="F:metallopeptidase activity"/>
    <property type="evidence" value="ECO:0007669"/>
    <property type="project" value="UniProtKB-KW"/>
</dbReference>
<evidence type="ECO:0000256" key="1">
    <source>
        <dbReference type="ARBA" id="ARBA00022670"/>
    </source>
</evidence>
<dbReference type="AlphaFoldDB" id="A0A5M4B3N0"/>
<comment type="caution">
    <text evidence="7">The sequence shown here is derived from an EMBL/GenBank/DDBJ whole genome shotgun (WGS) entry which is preliminary data.</text>
</comment>
<evidence type="ECO:0000256" key="5">
    <source>
        <dbReference type="ARBA" id="ARBA00023049"/>
    </source>
</evidence>
<dbReference type="InterPro" id="IPR028090">
    <property type="entry name" value="JAB_dom_prok"/>
</dbReference>
<evidence type="ECO:0000256" key="4">
    <source>
        <dbReference type="ARBA" id="ARBA00022833"/>
    </source>
</evidence>
<dbReference type="RefSeq" id="WP_051568972.1">
    <property type="nucleotide sequence ID" value="NZ_BLAX01000001.1"/>
</dbReference>
<accession>A0A5M4B3N0</accession>
<dbReference type="GO" id="GO:0006508">
    <property type="term" value="P:proteolysis"/>
    <property type="evidence" value="ECO:0007669"/>
    <property type="project" value="UniProtKB-KW"/>
</dbReference>
<evidence type="ECO:0000256" key="3">
    <source>
        <dbReference type="ARBA" id="ARBA00022801"/>
    </source>
</evidence>
<dbReference type="EMBL" id="BLAX01000001">
    <property type="protein sequence ID" value="GET34481.1"/>
    <property type="molecule type" value="Genomic_DNA"/>
</dbReference>
<feature type="domain" description="JAB" evidence="6">
    <location>
        <begin position="14"/>
        <end position="111"/>
    </location>
</feature>
<dbReference type="GO" id="GO:0046872">
    <property type="term" value="F:metal ion binding"/>
    <property type="evidence" value="ECO:0007669"/>
    <property type="project" value="UniProtKB-KW"/>
</dbReference>
<keyword evidence="3" id="KW-0378">Hydrolase</keyword>
<dbReference type="SUPFAM" id="SSF102712">
    <property type="entry name" value="JAB1/MPN domain"/>
    <property type="match status" value="1"/>
</dbReference>